<evidence type="ECO:0000313" key="5">
    <source>
        <dbReference type="Proteomes" id="UP001353858"/>
    </source>
</evidence>
<evidence type="ECO:0000313" key="4">
    <source>
        <dbReference type="EMBL" id="KAK4874430.1"/>
    </source>
</evidence>
<dbReference type="PANTHER" id="PTHR13067:SF2">
    <property type="entry name" value="CASPASE-ACTIVATED DNASE"/>
    <property type="match status" value="1"/>
</dbReference>
<dbReference type="SMART" id="SM00266">
    <property type="entry name" value="CAD"/>
    <property type="match status" value="1"/>
</dbReference>
<dbReference type="InterPro" id="IPR015311">
    <property type="entry name" value="DFF40_C"/>
</dbReference>
<protein>
    <recommendedName>
        <fullName evidence="3">CIDE-N domain-containing protein</fullName>
    </recommendedName>
</protein>
<dbReference type="InterPro" id="IPR039729">
    <property type="entry name" value="DFF40"/>
</dbReference>
<dbReference type="GO" id="GO:0004520">
    <property type="term" value="F:DNA endonuclease activity"/>
    <property type="evidence" value="ECO:0007669"/>
    <property type="project" value="InterPro"/>
</dbReference>
<dbReference type="GO" id="GO:0005737">
    <property type="term" value="C:cytoplasm"/>
    <property type="evidence" value="ECO:0007669"/>
    <property type="project" value="InterPro"/>
</dbReference>
<gene>
    <name evidence="4" type="ORF">RN001_013790</name>
</gene>
<dbReference type="Pfam" id="PF09230">
    <property type="entry name" value="DFF40"/>
    <property type="match status" value="1"/>
</dbReference>
<keyword evidence="5" id="KW-1185">Reference proteome</keyword>
<dbReference type="Pfam" id="PF02017">
    <property type="entry name" value="CIDE-N"/>
    <property type="match status" value="1"/>
</dbReference>
<dbReference type="SUPFAM" id="SSF54277">
    <property type="entry name" value="CAD &amp; PB1 domains"/>
    <property type="match status" value="1"/>
</dbReference>
<organism evidence="4 5">
    <name type="scientific">Aquatica leii</name>
    <dbReference type="NCBI Taxonomy" id="1421715"/>
    <lineage>
        <taxon>Eukaryota</taxon>
        <taxon>Metazoa</taxon>
        <taxon>Ecdysozoa</taxon>
        <taxon>Arthropoda</taxon>
        <taxon>Hexapoda</taxon>
        <taxon>Insecta</taxon>
        <taxon>Pterygota</taxon>
        <taxon>Neoptera</taxon>
        <taxon>Endopterygota</taxon>
        <taxon>Coleoptera</taxon>
        <taxon>Polyphaga</taxon>
        <taxon>Elateriformia</taxon>
        <taxon>Elateroidea</taxon>
        <taxon>Lampyridae</taxon>
        <taxon>Luciolinae</taxon>
        <taxon>Aquatica</taxon>
    </lineage>
</organism>
<dbReference type="GO" id="GO:0006309">
    <property type="term" value="P:apoptotic DNA fragmentation"/>
    <property type="evidence" value="ECO:0007669"/>
    <property type="project" value="InterPro"/>
</dbReference>
<feature type="domain" description="CIDE-N" evidence="3">
    <location>
        <begin position="26"/>
        <end position="104"/>
    </location>
</feature>
<dbReference type="PANTHER" id="PTHR13067">
    <property type="entry name" value="CASPASE-ACTIVATED DNASE"/>
    <property type="match status" value="1"/>
</dbReference>
<dbReference type="InterPro" id="IPR003508">
    <property type="entry name" value="CIDE-N_dom"/>
</dbReference>
<evidence type="ECO:0000259" key="3">
    <source>
        <dbReference type="PROSITE" id="PS51135"/>
    </source>
</evidence>
<dbReference type="AlphaFoldDB" id="A0AAN7Q049"/>
<evidence type="ECO:0000256" key="1">
    <source>
        <dbReference type="ARBA" id="ARBA00022703"/>
    </source>
</evidence>
<dbReference type="GO" id="GO:0016787">
    <property type="term" value="F:hydrolase activity"/>
    <property type="evidence" value="ECO:0007669"/>
    <property type="project" value="InterPro"/>
</dbReference>
<accession>A0AAN7Q049</accession>
<name>A0AAN7Q049_9COLE</name>
<dbReference type="Proteomes" id="UP001353858">
    <property type="component" value="Unassembled WGS sequence"/>
</dbReference>
<comment type="caution">
    <text evidence="4">The sequence shown here is derived from an EMBL/GenBank/DDBJ whole genome shotgun (WGS) entry which is preliminary data.</text>
</comment>
<dbReference type="EMBL" id="JARPUR010000006">
    <property type="protein sequence ID" value="KAK4874430.1"/>
    <property type="molecule type" value="Genomic_DNA"/>
</dbReference>
<dbReference type="SUPFAM" id="SSF54060">
    <property type="entry name" value="His-Me finger endonucleases"/>
    <property type="match status" value="1"/>
</dbReference>
<dbReference type="GO" id="GO:0005634">
    <property type="term" value="C:nucleus"/>
    <property type="evidence" value="ECO:0007669"/>
    <property type="project" value="InterPro"/>
</dbReference>
<dbReference type="PROSITE" id="PS51135">
    <property type="entry name" value="CIDE_N"/>
    <property type="match status" value="1"/>
</dbReference>
<dbReference type="InterPro" id="IPR044925">
    <property type="entry name" value="His-Me_finger_sf"/>
</dbReference>
<proteinExistence type="predicted"/>
<dbReference type="Gene3D" id="3.10.20.10">
    <property type="match status" value="1"/>
</dbReference>
<reference evidence="5" key="1">
    <citation type="submission" date="2023-01" db="EMBL/GenBank/DDBJ databases">
        <title>Key to firefly adult light organ development and bioluminescence: homeobox transcription factors regulate luciferase expression and transportation to peroxisome.</title>
        <authorList>
            <person name="Fu X."/>
        </authorList>
    </citation>
    <scope>NUCLEOTIDE SEQUENCE [LARGE SCALE GENOMIC DNA]</scope>
</reference>
<evidence type="ECO:0000256" key="2">
    <source>
        <dbReference type="PROSITE-ProRule" id="PRU00447"/>
    </source>
</evidence>
<sequence>MGKFAERRLLGNTNKAVNKSNFKMGTLRGFKVTDSERKTRVGIAARSFEDLKKKTLEKFKLKLPEEEITFQTSDGTIVESNDYFETLEAQTLLIWVKKGERVETDAEILYKTIREVNEEYLSAGEKVQEFFTQKMKNKVFKLAEVLKEIDSSKTLCSTKEEHPEWFEGLDTRSKTKEEYMFRRAQDRIRTYYYKTKQELLKDKDISPEQLRLLLIDLHDSLKFVKFFGCYFDRTYAIGDVSLKSLCDDTGKFVCQGRWDKPACLYKPMHSINPYTSREARIIFQTWNLDHSVERTRAIIPAINKALSSQDAPINGTTLRKVDSKKIFNDLFSVNNLKFVHIICHDKAVHAGKYAGPYLM</sequence>
<keyword evidence="1 2" id="KW-0053">Apoptosis</keyword>